<proteinExistence type="predicted"/>
<accession>A0A6H9GZQ9</accession>
<reference evidence="1 2" key="1">
    <citation type="submission" date="2019-02" db="EMBL/GenBank/DDBJ databases">
        <title>Draft genome sequence of Arthrospira platensis NIES-3804.</title>
        <authorList>
            <person name="Yamaguchi H."/>
            <person name="Suzuki S."/>
            <person name="Kawachi M."/>
        </authorList>
    </citation>
    <scope>NUCLEOTIDE SEQUENCE [LARGE SCALE GENOMIC DNA]</scope>
    <source>
        <strain evidence="1 2">NIES-3804</strain>
    </source>
</reference>
<protein>
    <submittedName>
        <fullName evidence="1">Phycocyanin beta subunit</fullName>
    </submittedName>
</protein>
<evidence type="ECO:0000313" key="2">
    <source>
        <dbReference type="Proteomes" id="UP000435041"/>
    </source>
</evidence>
<dbReference type="EMBL" id="BJCI01000048">
    <property type="protein sequence ID" value="GCL51206.1"/>
    <property type="molecule type" value="Genomic_DNA"/>
</dbReference>
<evidence type="ECO:0000313" key="1">
    <source>
        <dbReference type="EMBL" id="GCL51206.1"/>
    </source>
</evidence>
<gene>
    <name evidence="1" type="primary">cpcB2</name>
    <name evidence="1" type="ORF">NIES3804_27830</name>
</gene>
<sequence length="29" mass="3226">MVLDAFAKVVSQADTRGEYLSENQVNALR</sequence>
<organism evidence="1 2">
    <name type="scientific">Microcystis aeruginosa NIES-3804</name>
    <dbReference type="NCBI Taxonomy" id="2517783"/>
    <lineage>
        <taxon>Bacteria</taxon>
        <taxon>Bacillati</taxon>
        <taxon>Cyanobacteriota</taxon>
        <taxon>Cyanophyceae</taxon>
        <taxon>Oscillatoriophycideae</taxon>
        <taxon>Chroococcales</taxon>
        <taxon>Microcystaceae</taxon>
        <taxon>Microcystis</taxon>
    </lineage>
</organism>
<name>A0A6H9GZQ9_MICAE</name>
<dbReference type="InterPro" id="IPR038719">
    <property type="entry name" value="Phycobilisome_asu/bsu_sf"/>
</dbReference>
<dbReference type="Gene3D" id="1.10.490.20">
    <property type="entry name" value="Phycocyanins"/>
    <property type="match status" value="1"/>
</dbReference>
<comment type="caution">
    <text evidence="1">The sequence shown here is derived from an EMBL/GenBank/DDBJ whole genome shotgun (WGS) entry which is preliminary data.</text>
</comment>
<dbReference type="AlphaFoldDB" id="A0A6H9GZQ9"/>
<dbReference type="Proteomes" id="UP000435041">
    <property type="component" value="Unassembled WGS sequence"/>
</dbReference>